<keyword evidence="3 6" id="KW-0812">Transmembrane</keyword>
<proteinExistence type="predicted"/>
<name>A0ABR9XQC2_9CHLB</name>
<keyword evidence="2" id="KW-1003">Cell membrane</keyword>
<comment type="subcellular location">
    <subcellularLocation>
        <location evidence="1">Cell membrane</location>
        <topology evidence="1">Multi-pass membrane protein</topology>
    </subcellularLocation>
</comment>
<feature type="transmembrane region" description="Helical" evidence="6">
    <location>
        <begin position="134"/>
        <end position="167"/>
    </location>
</feature>
<evidence type="ECO:0000256" key="3">
    <source>
        <dbReference type="ARBA" id="ARBA00022692"/>
    </source>
</evidence>
<dbReference type="Proteomes" id="UP000619838">
    <property type="component" value="Unassembled WGS sequence"/>
</dbReference>
<feature type="domain" description="VTT" evidence="7">
    <location>
        <begin position="34"/>
        <end position="170"/>
    </location>
</feature>
<evidence type="ECO:0000256" key="5">
    <source>
        <dbReference type="ARBA" id="ARBA00023136"/>
    </source>
</evidence>
<keyword evidence="4 6" id="KW-1133">Transmembrane helix</keyword>
<evidence type="ECO:0000256" key="4">
    <source>
        <dbReference type="ARBA" id="ARBA00022989"/>
    </source>
</evidence>
<dbReference type="InterPro" id="IPR032816">
    <property type="entry name" value="VTT_dom"/>
</dbReference>
<feature type="transmembrane region" description="Helical" evidence="6">
    <location>
        <begin position="15"/>
        <end position="34"/>
    </location>
</feature>
<evidence type="ECO:0000256" key="2">
    <source>
        <dbReference type="ARBA" id="ARBA00022475"/>
    </source>
</evidence>
<accession>A0ABR9XQC2</accession>
<comment type="caution">
    <text evidence="8">The sequence shown here is derived from an EMBL/GenBank/DDBJ whole genome shotgun (WGS) entry which is preliminary data.</text>
</comment>
<dbReference type="PANTHER" id="PTHR42709">
    <property type="entry name" value="ALKALINE PHOSPHATASE LIKE PROTEIN"/>
    <property type="match status" value="1"/>
</dbReference>
<protein>
    <submittedName>
        <fullName evidence="8">VTT domain-containing protein</fullName>
    </submittedName>
</protein>
<evidence type="ECO:0000259" key="7">
    <source>
        <dbReference type="Pfam" id="PF09335"/>
    </source>
</evidence>
<keyword evidence="9" id="KW-1185">Reference proteome</keyword>
<keyword evidence="5 6" id="KW-0472">Membrane</keyword>
<evidence type="ECO:0000256" key="1">
    <source>
        <dbReference type="ARBA" id="ARBA00004651"/>
    </source>
</evidence>
<dbReference type="RefSeq" id="WP_114607204.1">
    <property type="nucleotide sequence ID" value="NZ_JABVZQ010000001.1"/>
</dbReference>
<evidence type="ECO:0000313" key="9">
    <source>
        <dbReference type="Proteomes" id="UP000619838"/>
    </source>
</evidence>
<dbReference type="PANTHER" id="PTHR42709:SF6">
    <property type="entry name" value="UNDECAPRENYL PHOSPHATE TRANSPORTER A"/>
    <property type="match status" value="1"/>
</dbReference>
<dbReference type="EMBL" id="JADGII010000004">
    <property type="protein sequence ID" value="MBF0636185.1"/>
    <property type="molecule type" value="Genomic_DNA"/>
</dbReference>
<feature type="transmembrane region" description="Helical" evidence="6">
    <location>
        <begin position="54"/>
        <end position="76"/>
    </location>
</feature>
<reference evidence="8 9" key="1">
    <citation type="journal article" date="2020" name="Microorganisms">
        <title>Simultaneous Genome Sequencing of Prosthecochloris ethylica and Desulfuromonas acetoxidans within a Syntrophic Mixture Reveals Unique Pili and Protein Interactions.</title>
        <authorList>
            <person name="Kyndt J.A."/>
            <person name="Van Beeumen J.J."/>
            <person name="Meyer T.E."/>
        </authorList>
    </citation>
    <scope>NUCLEOTIDE SEQUENCE [LARGE SCALE GENOMIC DNA]</scope>
    <source>
        <strain evidence="8 9">N3</strain>
    </source>
</reference>
<gene>
    <name evidence="8" type="ORF">INT08_03170</name>
</gene>
<evidence type="ECO:0000256" key="6">
    <source>
        <dbReference type="SAM" id="Phobius"/>
    </source>
</evidence>
<sequence length="215" mass="23740">MLESVVAYLQTADPLTVYVFLFCISFLENVVPPIPGDVPVAFIGYLIVYSEIGFAWSVAVSSLGSTLGFMVMYYLSRTVGLRIYSRGSGALRHGAVRWIHKMFPPDEMEHARVRFAAHGYLAVLVNRFLFGSRAVISILAGFLHLRAAGVFAAALCSSVVWYILLLYGGYLLGENWQQIGAYMTAYTIPVSILAAIVLVSFIVRHFRNSRKKGSG</sequence>
<dbReference type="Pfam" id="PF09335">
    <property type="entry name" value="VTT_dom"/>
    <property type="match status" value="1"/>
</dbReference>
<feature type="transmembrane region" description="Helical" evidence="6">
    <location>
        <begin position="179"/>
        <end position="203"/>
    </location>
</feature>
<evidence type="ECO:0000313" key="8">
    <source>
        <dbReference type="EMBL" id="MBF0636185.1"/>
    </source>
</evidence>
<dbReference type="InterPro" id="IPR051311">
    <property type="entry name" value="DedA_domain"/>
</dbReference>
<organism evidence="8 9">
    <name type="scientific">Prosthecochloris ethylica</name>
    <dbReference type="NCBI Taxonomy" id="2743976"/>
    <lineage>
        <taxon>Bacteria</taxon>
        <taxon>Pseudomonadati</taxon>
        <taxon>Chlorobiota</taxon>
        <taxon>Chlorobiia</taxon>
        <taxon>Chlorobiales</taxon>
        <taxon>Chlorobiaceae</taxon>
        <taxon>Prosthecochloris</taxon>
    </lineage>
</organism>